<dbReference type="Pfam" id="PF08284">
    <property type="entry name" value="RVP_2"/>
    <property type="match status" value="1"/>
</dbReference>
<dbReference type="InterPro" id="IPR012337">
    <property type="entry name" value="RNaseH-like_sf"/>
</dbReference>
<dbReference type="PROSITE" id="PS50013">
    <property type="entry name" value="CHROMO_2"/>
    <property type="match status" value="1"/>
</dbReference>
<dbReference type="Gene3D" id="3.30.70.270">
    <property type="match status" value="3"/>
</dbReference>
<evidence type="ECO:0000256" key="6">
    <source>
        <dbReference type="ARBA" id="ARBA00022759"/>
    </source>
</evidence>
<protein>
    <recommendedName>
        <fullName evidence="1">RNA-directed DNA polymerase</fullName>
        <ecNumber evidence="1">2.7.7.49</ecNumber>
    </recommendedName>
</protein>
<dbReference type="Gene3D" id="2.40.70.10">
    <property type="entry name" value="Acid Proteases"/>
    <property type="match status" value="1"/>
</dbReference>
<evidence type="ECO:0000313" key="14">
    <source>
        <dbReference type="Proteomes" id="UP001159364"/>
    </source>
</evidence>
<keyword evidence="8" id="KW-0695">RNA-directed DNA polymerase</keyword>
<dbReference type="InterPro" id="IPR043128">
    <property type="entry name" value="Rev_trsase/Diguanyl_cyclase"/>
</dbReference>
<reference evidence="13 14" key="1">
    <citation type="submission" date="2021-09" db="EMBL/GenBank/DDBJ databases">
        <title>Genomic insights and catalytic innovation underlie evolution of tropane alkaloids biosynthesis.</title>
        <authorList>
            <person name="Wang Y.-J."/>
            <person name="Tian T."/>
            <person name="Huang J.-P."/>
            <person name="Huang S.-X."/>
        </authorList>
    </citation>
    <scope>NUCLEOTIDE SEQUENCE [LARGE SCALE GENOMIC DNA]</scope>
    <source>
        <strain evidence="13">KIB-2018</strain>
        <tissue evidence="13">Leaf</tissue>
    </source>
</reference>
<dbReference type="Gene3D" id="3.30.420.10">
    <property type="entry name" value="Ribonuclease H-like superfamily/Ribonuclease H"/>
    <property type="match status" value="2"/>
</dbReference>
<dbReference type="FunFam" id="3.10.20.370:FF:000001">
    <property type="entry name" value="Retrovirus-related Pol polyprotein from transposon 17.6-like protein"/>
    <property type="match status" value="1"/>
</dbReference>
<dbReference type="Pfam" id="PF24626">
    <property type="entry name" value="SH3_Tf2-1"/>
    <property type="match status" value="1"/>
</dbReference>
<proteinExistence type="predicted"/>
<feature type="region of interest" description="Disordered" evidence="9">
    <location>
        <begin position="254"/>
        <end position="275"/>
    </location>
</feature>
<keyword evidence="5" id="KW-0540">Nuclease</keyword>
<dbReference type="InterPro" id="IPR000477">
    <property type="entry name" value="RT_dom"/>
</dbReference>
<dbReference type="CDD" id="cd01647">
    <property type="entry name" value="RT_LTR"/>
    <property type="match status" value="1"/>
</dbReference>
<dbReference type="InterPro" id="IPR043502">
    <property type="entry name" value="DNA/RNA_pol_sf"/>
</dbReference>
<evidence type="ECO:0000259" key="12">
    <source>
        <dbReference type="PROSITE" id="PS50994"/>
    </source>
</evidence>
<dbReference type="GO" id="GO:0004519">
    <property type="term" value="F:endonuclease activity"/>
    <property type="evidence" value="ECO:0007669"/>
    <property type="project" value="UniProtKB-KW"/>
</dbReference>
<dbReference type="Pfam" id="PF17917">
    <property type="entry name" value="RT_RNaseH"/>
    <property type="match status" value="1"/>
</dbReference>
<dbReference type="CDD" id="cd00303">
    <property type="entry name" value="retropepsin_like"/>
    <property type="match status" value="1"/>
</dbReference>
<dbReference type="SUPFAM" id="SSF54160">
    <property type="entry name" value="Chromo domain-like"/>
    <property type="match status" value="1"/>
</dbReference>
<dbReference type="Pfam" id="PF00385">
    <property type="entry name" value="Chromo"/>
    <property type="match status" value="1"/>
</dbReference>
<keyword evidence="7" id="KW-0378">Hydrolase</keyword>
<feature type="compositionally biased region" description="Polar residues" evidence="9">
    <location>
        <begin position="254"/>
        <end position="269"/>
    </location>
</feature>
<dbReference type="GO" id="GO:0015074">
    <property type="term" value="P:DNA integration"/>
    <property type="evidence" value="ECO:0007669"/>
    <property type="project" value="InterPro"/>
</dbReference>
<comment type="caution">
    <text evidence="13">The sequence shown here is derived from an EMBL/GenBank/DDBJ whole genome shotgun (WGS) entry which is preliminary data.</text>
</comment>
<dbReference type="PANTHER" id="PTHR37984">
    <property type="entry name" value="PROTEIN CBG26694"/>
    <property type="match status" value="1"/>
</dbReference>
<dbReference type="PROSITE" id="PS50878">
    <property type="entry name" value="RT_POL"/>
    <property type="match status" value="1"/>
</dbReference>
<dbReference type="GO" id="GO:0003964">
    <property type="term" value="F:RNA-directed DNA polymerase activity"/>
    <property type="evidence" value="ECO:0007669"/>
    <property type="project" value="UniProtKB-KW"/>
</dbReference>
<evidence type="ECO:0000259" key="11">
    <source>
        <dbReference type="PROSITE" id="PS50878"/>
    </source>
</evidence>
<evidence type="ECO:0000256" key="8">
    <source>
        <dbReference type="ARBA" id="ARBA00022918"/>
    </source>
</evidence>
<feature type="domain" description="Chromo" evidence="10">
    <location>
        <begin position="1321"/>
        <end position="1369"/>
    </location>
</feature>
<name>A0AAV8T9K6_9ROSI</name>
<dbReference type="InterPro" id="IPR023780">
    <property type="entry name" value="Chromo_domain"/>
</dbReference>
<dbReference type="Gene3D" id="2.40.50.40">
    <property type="match status" value="1"/>
</dbReference>
<evidence type="ECO:0000256" key="2">
    <source>
        <dbReference type="ARBA" id="ARBA00022670"/>
    </source>
</evidence>
<dbReference type="Proteomes" id="UP001159364">
    <property type="component" value="Linkage Group LG06"/>
</dbReference>
<feature type="domain" description="Integrase catalytic" evidence="12">
    <location>
        <begin position="1049"/>
        <end position="1146"/>
    </location>
</feature>
<evidence type="ECO:0000256" key="3">
    <source>
        <dbReference type="ARBA" id="ARBA00022679"/>
    </source>
</evidence>
<dbReference type="PROSITE" id="PS50994">
    <property type="entry name" value="INTEGRASE"/>
    <property type="match status" value="1"/>
</dbReference>
<dbReference type="InterPro" id="IPR016197">
    <property type="entry name" value="Chromo-like_dom_sf"/>
</dbReference>
<dbReference type="FunFam" id="3.10.10.10:FF:000007">
    <property type="entry name" value="Retrovirus-related Pol polyprotein from transposon 17.6-like Protein"/>
    <property type="match status" value="1"/>
</dbReference>
<feature type="domain" description="Reverse transcriptase" evidence="11">
    <location>
        <begin position="580"/>
        <end position="759"/>
    </location>
</feature>
<dbReference type="Pfam" id="PF03732">
    <property type="entry name" value="Retrotrans_gag"/>
    <property type="match status" value="1"/>
</dbReference>
<dbReference type="InterPro" id="IPR041373">
    <property type="entry name" value="RT_RNaseH"/>
</dbReference>
<evidence type="ECO:0000256" key="9">
    <source>
        <dbReference type="SAM" id="MobiDB-lite"/>
    </source>
</evidence>
<evidence type="ECO:0000256" key="1">
    <source>
        <dbReference type="ARBA" id="ARBA00012493"/>
    </source>
</evidence>
<dbReference type="EC" id="2.7.7.49" evidence="1"/>
<dbReference type="InterPro" id="IPR036397">
    <property type="entry name" value="RNaseH_sf"/>
</dbReference>
<dbReference type="GO" id="GO:0006508">
    <property type="term" value="P:proteolysis"/>
    <property type="evidence" value="ECO:0007669"/>
    <property type="project" value="UniProtKB-KW"/>
</dbReference>
<keyword evidence="2" id="KW-0645">Protease</keyword>
<evidence type="ECO:0000256" key="4">
    <source>
        <dbReference type="ARBA" id="ARBA00022695"/>
    </source>
</evidence>
<dbReference type="InterPro" id="IPR021109">
    <property type="entry name" value="Peptidase_aspartic_dom_sf"/>
</dbReference>
<dbReference type="GO" id="GO:0008233">
    <property type="term" value="F:peptidase activity"/>
    <property type="evidence" value="ECO:0007669"/>
    <property type="project" value="UniProtKB-KW"/>
</dbReference>
<dbReference type="GO" id="GO:0003676">
    <property type="term" value="F:nucleic acid binding"/>
    <property type="evidence" value="ECO:0007669"/>
    <property type="project" value="InterPro"/>
</dbReference>
<dbReference type="EMBL" id="JAIWQS010000006">
    <property type="protein sequence ID" value="KAJ8762999.1"/>
    <property type="molecule type" value="Genomic_DNA"/>
</dbReference>
<keyword evidence="14" id="KW-1185">Reference proteome</keyword>
<dbReference type="CDD" id="cd09274">
    <property type="entry name" value="RNase_HI_RT_Ty3"/>
    <property type="match status" value="1"/>
</dbReference>
<dbReference type="SUPFAM" id="SSF53098">
    <property type="entry name" value="Ribonuclease H-like"/>
    <property type="match status" value="1"/>
</dbReference>
<dbReference type="Gene3D" id="3.10.20.370">
    <property type="match status" value="1"/>
</dbReference>
<dbReference type="SUPFAM" id="SSF56672">
    <property type="entry name" value="DNA/RNA polymerases"/>
    <property type="match status" value="1"/>
</dbReference>
<dbReference type="InterPro" id="IPR000953">
    <property type="entry name" value="Chromo/chromo_shadow_dom"/>
</dbReference>
<dbReference type="InterPro" id="IPR005162">
    <property type="entry name" value="Retrotrans_gag_dom"/>
</dbReference>
<dbReference type="InterPro" id="IPR056924">
    <property type="entry name" value="SH3_Tf2-1"/>
</dbReference>
<keyword evidence="3" id="KW-0808">Transferase</keyword>
<dbReference type="InterPro" id="IPR001584">
    <property type="entry name" value="Integrase_cat-core"/>
</dbReference>
<dbReference type="InterPro" id="IPR050951">
    <property type="entry name" value="Retrovirus_Pol_polyprotein"/>
</dbReference>
<evidence type="ECO:0000256" key="5">
    <source>
        <dbReference type="ARBA" id="ARBA00022722"/>
    </source>
</evidence>
<dbReference type="PANTHER" id="PTHR37984:SF5">
    <property type="entry name" value="PROTEIN NYNRIN-LIKE"/>
    <property type="match status" value="1"/>
</dbReference>
<keyword evidence="4" id="KW-0548">Nucleotidyltransferase</keyword>
<sequence length="1377" mass="156943">METRQKTNAEFRVEVTELIANKQEAALDKINANYNQLSSLIQTLVSDFHSFTMGPNSNSTSTPIRPTPDENLLSIGETSRGSTDIPKSSLNLSFPKFNGEDPPGWIFRAEQYFAYQGINVEQRMPLASFHLEGLALQWFRWFTKFRGPLSWTEFTRALLQRFGPTEYEDPAEALSRLKQITTVEAYQDAFKRLSHQVDGLPESFLVGSFTAGLKDEIHLEVKLKKPRTLNDAIGAARIIEEKNQLHRRSNITPRLSMTTPKLPGASNTGVLGPIPTQKSGITNFRRLSSQEAKERRERGLCFYCDEKFVPGHRCTRPQLFMIEDCNEIPFEEPEEKNGNEEEGEFHMLEISFHAITGVPNPQTIRVKGNLKGKEVIVLIDGGSTHNFIEQGIVTKLGLPIDTNRRFQVMIANKDRVDCAGICRGMKLLVHDCWIVADFFVLPSTACSVVLGVQWFANLGPIETDYGKLTVAFNLNSKRHTFQGLQQRELEALSDKEAHHLLSSSLLGTGFFIHLISTELNIEDSFKLHPYIDKILKPHQNNFEKPRALPPVRDRDHRIPLLPDSKPVNVRPYRYPYYQKTKIENQVRELFPFSSPVLLVRKANGEWRFCVDYRALNEITIKDRFPIPVIDELMDELFGARYFSKFDLRAGYHQIRVYEPDIPKTAFRTHEGHYEFVVMPFGLTNAPSTFQSLMNEVFRPFLRKFVLVFFDDILVYSKLWEEHLQHLQTVLTILSQHQLFAKEEKCIFGVERIEYLGHILTGDGIEPCSSKIQAVLDWPVPTTVRAVRDFLGLAGYYQNKEGFNWTQDAAEAFEHLKQSLSHAPVLRLPDFSQSFVIECDASGSGIGAFVIECDASGSGIGAVLMQQNQPIAFFSEGLKGATLKYSTYEKEMLAIVKSVRKWRPYLLGNSFIVQQRITTPAQARWLPKLMGYEYRIEYKKGVENTAADSLSRKAELCFIAVSTPQAVWWQQLQHECGSHPFYASVASNPKAIKRDGVWFFGEKVLLNPSSPLIPVILAELHDSAVGVHFGFHKTLARRNKTDHLAPAGLLQPLPIPDRIWSDVSMDFINSLPTSGGCQVIMVVVDRLSKYAHFISMSQPCTSLSVAKAFISNIVRLHGIPSSIVSDRDRIFMSNFWMVNRILEQYLRCFTSDQPKRWKEWLPWAEYSYNTSTHSSTKVSPFQAVYGIPPPSLLRYVPRTARVDDMLKELKITLKQARDRMKSLADQHRRDVEFEVGDYVYLKLQPYRQSSVAFRAFMKLSPKFYGPFRVIARIGSVAYCLELPPGARIHNVFHVSRLRKFLGDRPVASPSLPPSTEESPVLPQPEKIIARRIIQKGKYRPKEEVLVKWIGAPPEDATWEDARRLQKTYPCFTLEGKGS</sequence>
<dbReference type="Pfam" id="PF00078">
    <property type="entry name" value="RVT_1"/>
    <property type="match status" value="1"/>
</dbReference>
<accession>A0AAV8T9K6</accession>
<evidence type="ECO:0000313" key="13">
    <source>
        <dbReference type="EMBL" id="KAJ8762999.1"/>
    </source>
</evidence>
<dbReference type="Gene3D" id="3.10.10.10">
    <property type="entry name" value="HIV Type 1 Reverse Transcriptase, subunit A, domain 1"/>
    <property type="match status" value="1"/>
</dbReference>
<keyword evidence="6" id="KW-0255">Endonuclease</keyword>
<evidence type="ECO:0000259" key="10">
    <source>
        <dbReference type="PROSITE" id="PS50013"/>
    </source>
</evidence>
<evidence type="ECO:0000256" key="7">
    <source>
        <dbReference type="ARBA" id="ARBA00022801"/>
    </source>
</evidence>
<organism evidence="13 14">
    <name type="scientific">Erythroxylum novogranatense</name>
    <dbReference type="NCBI Taxonomy" id="1862640"/>
    <lineage>
        <taxon>Eukaryota</taxon>
        <taxon>Viridiplantae</taxon>
        <taxon>Streptophyta</taxon>
        <taxon>Embryophyta</taxon>
        <taxon>Tracheophyta</taxon>
        <taxon>Spermatophyta</taxon>
        <taxon>Magnoliopsida</taxon>
        <taxon>eudicotyledons</taxon>
        <taxon>Gunneridae</taxon>
        <taxon>Pentapetalae</taxon>
        <taxon>rosids</taxon>
        <taxon>fabids</taxon>
        <taxon>Malpighiales</taxon>
        <taxon>Erythroxylaceae</taxon>
        <taxon>Erythroxylum</taxon>
    </lineage>
</organism>
<gene>
    <name evidence="13" type="ORF">K2173_023204</name>
</gene>